<reference evidence="1" key="1">
    <citation type="submission" date="2022-07" db="EMBL/GenBank/DDBJ databases">
        <title>Phylogenomic reconstructions and comparative analyses of Kickxellomycotina fungi.</title>
        <authorList>
            <person name="Reynolds N.K."/>
            <person name="Stajich J.E."/>
            <person name="Barry K."/>
            <person name="Grigoriev I.V."/>
            <person name="Crous P."/>
            <person name="Smith M.E."/>
        </authorList>
    </citation>
    <scope>NUCLEOTIDE SEQUENCE</scope>
    <source>
        <strain evidence="1">CBS 109366</strain>
    </source>
</reference>
<gene>
    <name evidence="1" type="ORF">IWQ57_004297</name>
</gene>
<comment type="caution">
    <text evidence="1">The sequence shown here is derived from an EMBL/GenBank/DDBJ whole genome shotgun (WGS) entry which is preliminary data.</text>
</comment>
<dbReference type="EMBL" id="JANBUJ010001653">
    <property type="protein sequence ID" value="KAJ2766596.1"/>
    <property type="molecule type" value="Genomic_DNA"/>
</dbReference>
<dbReference type="Proteomes" id="UP001140234">
    <property type="component" value="Unassembled WGS sequence"/>
</dbReference>
<name>A0ACC1JT38_9FUNG</name>
<sequence length="516" mass="55716">MLLMLLVQLLNEELELLPLLPELLHLEVKPAPPLGLEIELLLLRSSLLQLQQGLLEVECSVLGGVGLGLAGAHRGLRLLLTLQDPVLYVGQPPLPMPLGLAALAVALRVAVALPAQASRLVHSTAAAAGVLGRIRRVLEQARPDSEPAPAASSAPSASRETKKERTPAQQQARAQARTRAQAQTQAVRARIQEECRPADPILAMPKSFGAFEQPADAQVARVVLLGTANVGKSTLVNQLVGSSVTIVSPRPQTTRSRIMAVATTGNKQLVFLDTPGVVSRQALRRVSRSVVTAPWATLPEADCAVLLLDGYRIASKTCEAEDYLFRHLAHIGDAVPPLLLAVNKIDLVDDRARVLDKAREYQARCAAIVDEPLLISARDNIGVDDLRARLLARTRPGRWALPADATSDMSDLTRVEELIRAEWFARLSGFRPYMVRQRNVGWEETTRGTAGPQAALVVKQELVVSSDDEAVALVGTDGNIVRDMAQSASRAIAAALGRPARVHLQVVVEKSTRRRK</sequence>
<accession>A0ACC1JT38</accession>
<keyword evidence="2" id="KW-1185">Reference proteome</keyword>
<proteinExistence type="predicted"/>
<protein>
    <submittedName>
        <fullName evidence="1">Uncharacterized protein</fullName>
    </submittedName>
</protein>
<organism evidence="1 2">
    <name type="scientific">Coemansia nantahalensis</name>
    <dbReference type="NCBI Taxonomy" id="2789366"/>
    <lineage>
        <taxon>Eukaryota</taxon>
        <taxon>Fungi</taxon>
        <taxon>Fungi incertae sedis</taxon>
        <taxon>Zoopagomycota</taxon>
        <taxon>Kickxellomycotina</taxon>
        <taxon>Kickxellomycetes</taxon>
        <taxon>Kickxellales</taxon>
        <taxon>Kickxellaceae</taxon>
        <taxon>Coemansia</taxon>
    </lineage>
</organism>
<evidence type="ECO:0000313" key="1">
    <source>
        <dbReference type="EMBL" id="KAJ2766596.1"/>
    </source>
</evidence>
<evidence type="ECO:0000313" key="2">
    <source>
        <dbReference type="Proteomes" id="UP001140234"/>
    </source>
</evidence>